<comment type="catalytic activity">
    <reaction evidence="6">
        <text>UTP + H2O = UMP + diphosphate + H(+)</text>
        <dbReference type="Rhea" id="RHEA:29395"/>
        <dbReference type="ChEBI" id="CHEBI:15377"/>
        <dbReference type="ChEBI" id="CHEBI:15378"/>
        <dbReference type="ChEBI" id="CHEBI:33019"/>
        <dbReference type="ChEBI" id="CHEBI:46398"/>
        <dbReference type="ChEBI" id="CHEBI:57865"/>
        <dbReference type="EC" id="3.6.1.9"/>
    </reaction>
</comment>
<comment type="caution">
    <text evidence="7">The sequence shown here is derived from an EMBL/GenBank/DDBJ whole genome shotgun (WGS) entry which is preliminary data.</text>
</comment>
<dbReference type="PANTHER" id="PTHR43213">
    <property type="entry name" value="BIFUNCTIONAL DTTP/UTP PYROPHOSPHATASE/METHYLTRANSFERASE PROTEIN-RELATED"/>
    <property type="match status" value="1"/>
</dbReference>
<keyword evidence="3 6" id="KW-0963">Cytoplasm</keyword>
<keyword evidence="5 6" id="KW-0546">Nucleotide metabolism</keyword>
<comment type="caution">
    <text evidence="6">Lacks conserved residue(s) required for the propagation of feature annotation.</text>
</comment>
<comment type="cofactor">
    <cofactor evidence="1 6">
        <name>a divalent metal cation</name>
        <dbReference type="ChEBI" id="CHEBI:60240"/>
    </cofactor>
</comment>
<feature type="site" description="Important for substrate specificity" evidence="6">
    <location>
        <position position="70"/>
    </location>
</feature>
<evidence type="ECO:0000256" key="4">
    <source>
        <dbReference type="ARBA" id="ARBA00022801"/>
    </source>
</evidence>
<dbReference type="PANTHER" id="PTHR43213:SF5">
    <property type="entry name" value="BIFUNCTIONAL DTTP_UTP PYROPHOSPHATASE_METHYLTRANSFERASE PROTEIN-RELATED"/>
    <property type="match status" value="1"/>
</dbReference>
<evidence type="ECO:0000256" key="5">
    <source>
        <dbReference type="ARBA" id="ARBA00023080"/>
    </source>
</evidence>
<dbReference type="Pfam" id="PF02545">
    <property type="entry name" value="Maf"/>
    <property type="match status" value="1"/>
</dbReference>
<comment type="similarity">
    <text evidence="6">Belongs to the Maf family. YhdE subfamily.</text>
</comment>
<dbReference type="PIRSF" id="PIRSF006305">
    <property type="entry name" value="Maf"/>
    <property type="match status" value="1"/>
</dbReference>
<keyword evidence="8" id="KW-1185">Reference proteome</keyword>
<feature type="site" description="Important for substrate specificity" evidence="6">
    <location>
        <position position="152"/>
    </location>
</feature>
<dbReference type="GO" id="GO:0036221">
    <property type="term" value="F:UTP diphosphatase activity"/>
    <property type="evidence" value="ECO:0007669"/>
    <property type="project" value="RHEA"/>
</dbReference>
<accession>A0A162ED41</accession>
<dbReference type="FunFam" id="3.90.950.10:FF:000005">
    <property type="entry name" value="7-methyl-GTP pyrophosphatase"/>
    <property type="match status" value="1"/>
</dbReference>
<dbReference type="RefSeq" id="WP_061948587.1">
    <property type="nucleotide sequence ID" value="NZ_LTAO01000012.1"/>
</dbReference>
<dbReference type="NCBIfam" id="TIGR00172">
    <property type="entry name" value="maf"/>
    <property type="match status" value="1"/>
</dbReference>
<dbReference type="InterPro" id="IPR029001">
    <property type="entry name" value="ITPase-like_fam"/>
</dbReference>
<comment type="catalytic activity">
    <reaction evidence="6">
        <text>dTTP + H2O = dTMP + diphosphate + H(+)</text>
        <dbReference type="Rhea" id="RHEA:28534"/>
        <dbReference type="ChEBI" id="CHEBI:15377"/>
        <dbReference type="ChEBI" id="CHEBI:15378"/>
        <dbReference type="ChEBI" id="CHEBI:33019"/>
        <dbReference type="ChEBI" id="CHEBI:37568"/>
        <dbReference type="ChEBI" id="CHEBI:63528"/>
        <dbReference type="EC" id="3.6.1.9"/>
    </reaction>
</comment>
<dbReference type="EMBL" id="LTAO01000012">
    <property type="protein sequence ID" value="KYG32309.1"/>
    <property type="molecule type" value="Genomic_DNA"/>
</dbReference>
<proteinExistence type="inferred from homology"/>
<dbReference type="SUPFAM" id="SSF52972">
    <property type="entry name" value="ITPase-like"/>
    <property type="match status" value="1"/>
</dbReference>
<gene>
    <name evidence="7" type="ORF">AZF04_05965</name>
</gene>
<evidence type="ECO:0000313" key="8">
    <source>
        <dbReference type="Proteomes" id="UP000075806"/>
    </source>
</evidence>
<dbReference type="HAMAP" id="MF_00528">
    <property type="entry name" value="Maf"/>
    <property type="match status" value="1"/>
</dbReference>
<evidence type="ECO:0000313" key="7">
    <source>
        <dbReference type="EMBL" id="KYG32309.1"/>
    </source>
</evidence>
<evidence type="ECO:0000256" key="6">
    <source>
        <dbReference type="HAMAP-Rule" id="MF_00528"/>
    </source>
</evidence>
<evidence type="ECO:0000256" key="3">
    <source>
        <dbReference type="ARBA" id="ARBA00022490"/>
    </source>
</evidence>
<dbReference type="CDD" id="cd00555">
    <property type="entry name" value="Maf"/>
    <property type="match status" value="1"/>
</dbReference>
<evidence type="ECO:0000256" key="2">
    <source>
        <dbReference type="ARBA" id="ARBA00004496"/>
    </source>
</evidence>
<dbReference type="Gene3D" id="3.90.950.10">
    <property type="match status" value="1"/>
</dbReference>
<dbReference type="EC" id="3.6.1.9" evidence="6"/>
<dbReference type="GO" id="GO:0005737">
    <property type="term" value="C:cytoplasm"/>
    <property type="evidence" value="ECO:0007669"/>
    <property type="project" value="UniProtKB-SubCell"/>
</dbReference>
<evidence type="ECO:0000256" key="1">
    <source>
        <dbReference type="ARBA" id="ARBA00001968"/>
    </source>
</evidence>
<protein>
    <recommendedName>
        <fullName evidence="6">dTTP/UTP pyrophosphatase</fullName>
        <shortName evidence="6">dTTPase/UTPase</shortName>
        <ecNumber evidence="6">3.6.1.9</ecNumber>
    </recommendedName>
    <alternativeName>
        <fullName evidence="6">Nucleoside triphosphate pyrophosphatase</fullName>
    </alternativeName>
    <alternativeName>
        <fullName evidence="6">Nucleotide pyrophosphatase</fullName>
        <shortName evidence="6">Nucleotide PPase</shortName>
    </alternativeName>
</protein>
<dbReference type="GO" id="GO:0009117">
    <property type="term" value="P:nucleotide metabolic process"/>
    <property type="evidence" value="ECO:0007669"/>
    <property type="project" value="UniProtKB-KW"/>
</dbReference>
<keyword evidence="4 6" id="KW-0378">Hydrolase</keyword>
<comment type="function">
    <text evidence="6">Nucleoside triphosphate pyrophosphatase that hydrolyzes dTTP and UTP. May have a dual role in cell division arrest and in preventing the incorporation of modified nucleotides into cellular nucleic acids.</text>
</comment>
<dbReference type="GO" id="GO:0036218">
    <property type="term" value="F:dTTP diphosphatase activity"/>
    <property type="evidence" value="ECO:0007669"/>
    <property type="project" value="RHEA"/>
</dbReference>
<name>A0A162ED41_9BACI</name>
<feature type="active site" description="Proton acceptor" evidence="6">
    <location>
        <position position="69"/>
    </location>
</feature>
<feature type="site" description="Important for substrate specificity" evidence="6">
    <location>
        <position position="12"/>
    </location>
</feature>
<organism evidence="7 8">
    <name type="scientific">Alkalihalobacillus trypoxylicola</name>
    <dbReference type="NCBI Taxonomy" id="519424"/>
    <lineage>
        <taxon>Bacteria</taxon>
        <taxon>Bacillati</taxon>
        <taxon>Bacillota</taxon>
        <taxon>Bacilli</taxon>
        <taxon>Bacillales</taxon>
        <taxon>Bacillaceae</taxon>
        <taxon>Alkalihalobacillus</taxon>
    </lineage>
</organism>
<dbReference type="InterPro" id="IPR003697">
    <property type="entry name" value="Maf-like"/>
</dbReference>
<reference evidence="7" key="1">
    <citation type="submission" date="2016-02" db="EMBL/GenBank/DDBJ databases">
        <title>Genome sequence of Bacillus trypoxylicola KCTC 13244(T).</title>
        <authorList>
            <person name="Jeong H."/>
            <person name="Park S.-H."/>
            <person name="Choi S.-K."/>
        </authorList>
    </citation>
    <scope>NUCLEOTIDE SEQUENCE [LARGE SCALE GENOMIC DNA]</scope>
    <source>
        <strain evidence="7">KCTC 13244</strain>
    </source>
</reference>
<comment type="subcellular location">
    <subcellularLocation>
        <location evidence="2 6">Cytoplasm</location>
    </subcellularLocation>
</comment>
<sequence>MIPFILASSSPRRKQLLEQMRVSFETLVSDVEEELARPLPPDELVLELASQKATAVLNKRPDSIVLGADTIVSYEQEVLGKPRNKKEAIQMLKLLSGQSHDVFTGVSIRSKHKQITFFQKTTVTFYPLTDDEIENYVKSGEPFDKAGSYAIQGLGAYFVKEIRGDYFTIVGLPVAKTIRALAEFQVYPKQH</sequence>
<dbReference type="Proteomes" id="UP000075806">
    <property type="component" value="Unassembled WGS sequence"/>
</dbReference>
<dbReference type="OrthoDB" id="9807767at2"/>
<dbReference type="STRING" id="519424.AZF04_05965"/>
<dbReference type="AlphaFoldDB" id="A0A162ED41"/>